<dbReference type="EMBL" id="MCFC01000039">
    <property type="protein sequence ID" value="ORY27340.1"/>
    <property type="molecule type" value="Genomic_DNA"/>
</dbReference>
<dbReference type="Proteomes" id="UP000193986">
    <property type="component" value="Unassembled WGS sequence"/>
</dbReference>
<evidence type="ECO:0000313" key="3">
    <source>
        <dbReference type="Proteomes" id="UP000193986"/>
    </source>
</evidence>
<dbReference type="InParanoid" id="A0A1Y2AYH0"/>
<accession>A0A1Y2AYH0</accession>
<gene>
    <name evidence="2" type="ORF">BCR39DRAFT_560071</name>
</gene>
<evidence type="ECO:0000256" key="1">
    <source>
        <dbReference type="SAM" id="MobiDB-lite"/>
    </source>
</evidence>
<keyword evidence="3" id="KW-1185">Reference proteome</keyword>
<feature type="compositionally biased region" description="Basic and acidic residues" evidence="1">
    <location>
        <begin position="60"/>
        <end position="74"/>
    </location>
</feature>
<organism evidence="2 3">
    <name type="scientific">Naematelia encephala</name>
    <dbReference type="NCBI Taxonomy" id="71784"/>
    <lineage>
        <taxon>Eukaryota</taxon>
        <taxon>Fungi</taxon>
        <taxon>Dikarya</taxon>
        <taxon>Basidiomycota</taxon>
        <taxon>Agaricomycotina</taxon>
        <taxon>Tremellomycetes</taxon>
        <taxon>Tremellales</taxon>
        <taxon>Naemateliaceae</taxon>
        <taxon>Naematelia</taxon>
    </lineage>
</organism>
<comment type="caution">
    <text evidence="2">The sequence shown here is derived from an EMBL/GenBank/DDBJ whole genome shotgun (WGS) entry which is preliminary data.</text>
</comment>
<sequence>MSAYSSVSSASSASMIAPYTPYAAPNTPRSGFTESSPIDDLATTPPPRSIRDYSSAITESMRRHLEEMKREDKPMSSTEWAYDHDEDYFNEDPIERHVRLNFPRAEQRRPSLGLRNPSSLLFDAMNIVDPDIDIDMSAPQHSNTTIDVEADMVDDAGPPPFRPGLLHFQRSNGGSSSSIGRQFVPRFTHSETSASRSDSNGIDTPGSLWSEASFEAIRPDDWISMYGRIPEANRTSVASDVTVRPARPALTVRPRQQVRLHPYAQPHSELVDVNHEVDDWLEGRTISETMVAQAGLRCQRGRAARSSGLH</sequence>
<dbReference type="OrthoDB" id="2564290at2759"/>
<reference evidence="2 3" key="1">
    <citation type="submission" date="2016-07" db="EMBL/GenBank/DDBJ databases">
        <title>Pervasive Adenine N6-methylation of Active Genes in Fungi.</title>
        <authorList>
            <consortium name="DOE Joint Genome Institute"/>
            <person name="Mondo S.J."/>
            <person name="Dannebaum R.O."/>
            <person name="Kuo R.C."/>
            <person name="Labutti K."/>
            <person name="Haridas S."/>
            <person name="Kuo A."/>
            <person name="Salamov A."/>
            <person name="Ahrendt S.R."/>
            <person name="Lipzen A."/>
            <person name="Sullivan W."/>
            <person name="Andreopoulos W.B."/>
            <person name="Clum A."/>
            <person name="Lindquist E."/>
            <person name="Daum C."/>
            <person name="Ramamoorthy G.K."/>
            <person name="Gryganskyi A."/>
            <person name="Culley D."/>
            <person name="Magnuson J.K."/>
            <person name="James T.Y."/>
            <person name="O'Malley M.A."/>
            <person name="Stajich J.E."/>
            <person name="Spatafora J.W."/>
            <person name="Visel A."/>
            <person name="Grigoriev I.V."/>
        </authorList>
    </citation>
    <scope>NUCLEOTIDE SEQUENCE [LARGE SCALE GENOMIC DNA]</scope>
    <source>
        <strain evidence="2 3">68-887.2</strain>
    </source>
</reference>
<protein>
    <submittedName>
        <fullName evidence="2">Uncharacterized protein</fullName>
    </submittedName>
</protein>
<proteinExistence type="predicted"/>
<feature type="compositionally biased region" description="Low complexity" evidence="1">
    <location>
        <begin position="1"/>
        <end position="28"/>
    </location>
</feature>
<evidence type="ECO:0000313" key="2">
    <source>
        <dbReference type="EMBL" id="ORY27340.1"/>
    </source>
</evidence>
<feature type="region of interest" description="Disordered" evidence="1">
    <location>
        <begin position="1"/>
        <end position="77"/>
    </location>
</feature>
<name>A0A1Y2AYH0_9TREE</name>
<dbReference type="AlphaFoldDB" id="A0A1Y2AYH0"/>